<dbReference type="EMBL" id="CM056741">
    <property type="protein sequence ID" value="KAJ8687573.1"/>
    <property type="molecule type" value="Genomic_DNA"/>
</dbReference>
<name>A0ACC2PWS7_9HYME</name>
<organism evidence="1 2">
    <name type="scientific">Eretmocerus hayati</name>
    <dbReference type="NCBI Taxonomy" id="131215"/>
    <lineage>
        <taxon>Eukaryota</taxon>
        <taxon>Metazoa</taxon>
        <taxon>Ecdysozoa</taxon>
        <taxon>Arthropoda</taxon>
        <taxon>Hexapoda</taxon>
        <taxon>Insecta</taxon>
        <taxon>Pterygota</taxon>
        <taxon>Neoptera</taxon>
        <taxon>Endopterygota</taxon>
        <taxon>Hymenoptera</taxon>
        <taxon>Apocrita</taxon>
        <taxon>Proctotrupomorpha</taxon>
        <taxon>Chalcidoidea</taxon>
        <taxon>Aphelinidae</taxon>
        <taxon>Aphelininae</taxon>
        <taxon>Eretmocerus</taxon>
    </lineage>
</organism>
<gene>
    <name evidence="1" type="ORF">QAD02_023367</name>
</gene>
<reference evidence="1" key="1">
    <citation type="submission" date="2023-04" db="EMBL/GenBank/DDBJ databases">
        <title>A chromosome-level genome assembly of the parasitoid wasp Eretmocerus hayati.</title>
        <authorList>
            <person name="Zhong Y."/>
            <person name="Liu S."/>
            <person name="Liu Y."/>
        </authorList>
    </citation>
    <scope>NUCLEOTIDE SEQUENCE</scope>
    <source>
        <strain evidence="1">ZJU_SS_LIU_2023</strain>
    </source>
</reference>
<keyword evidence="2" id="KW-1185">Reference proteome</keyword>
<proteinExistence type="predicted"/>
<evidence type="ECO:0000313" key="2">
    <source>
        <dbReference type="Proteomes" id="UP001239111"/>
    </source>
</evidence>
<sequence length="411" mass="48534">MSKRLGFYFLILLVSVCIIFVALNQRYTNYYTEHRLQPVFSSYSKINYSPENLTLMEIDDVVEQQRRIIEKDMEGYVYPDGKYGVYASKLDDLVIEKGGNPLRSVVLTTWRSGSTFLGDILTAHPANFYHYEPLLHFGIVQIREPPESDDALDNLDSMFRCDYSTLERYLSFGKNSHPWVFNHNTHLWKQCQVHKDICWDHRFVTKFCKLFPFQSMKIVRLRLRPFERFLAQNELGIKVVLLIRDPRGVLQSRKHRDWCPTEPDCFDPSILCSDMVSDYDAAVLFSKLYPDNFRVMRYEDLSMDPQGHTKRLFDFYGLYFHEEVQRFLDTHTKTDIGGLSSTFRNSKAAPFHWRSELDFEEVEDIQRECRLAMKLWGYAPAQNASHLRELDPMLNYSLRPGEHQQHNRQQA</sequence>
<dbReference type="Proteomes" id="UP001239111">
    <property type="component" value="Chromosome 1"/>
</dbReference>
<comment type="caution">
    <text evidence="1">The sequence shown here is derived from an EMBL/GenBank/DDBJ whole genome shotgun (WGS) entry which is preliminary data.</text>
</comment>
<accession>A0ACC2PWS7</accession>
<evidence type="ECO:0000313" key="1">
    <source>
        <dbReference type="EMBL" id="KAJ8687573.1"/>
    </source>
</evidence>
<protein>
    <submittedName>
        <fullName evidence="1">Uncharacterized protein</fullName>
    </submittedName>
</protein>